<accession>A0ACC0UX40</accession>
<name>A0ACC0UX40_9HYPO</name>
<sequence>MESESRTVTEFTQLTLRHPGDELEFLEAVIQYLEEQDEWVRRHQPARLMYTDDSFSSIHIDKTTNNTPTVLIVASWDSIQAHQKWLNSRSHQRLHQEVSKYVSEKRQSTSTRHLKAAGRRAELPSCMRRQGRFTVGIFHVERENMEDLQSKYDSIEKELHGQGLRGCVWAAWELGKNPRQGELVVFWDQSVPSKYTNQILAFSEQKIVHHYRYPGHDSFSSGSSHA</sequence>
<dbReference type="Proteomes" id="UP001163324">
    <property type="component" value="Chromosome 6"/>
</dbReference>
<evidence type="ECO:0000313" key="1">
    <source>
        <dbReference type="EMBL" id="KAI9898669.1"/>
    </source>
</evidence>
<dbReference type="EMBL" id="CM047945">
    <property type="protein sequence ID" value="KAI9898669.1"/>
    <property type="molecule type" value="Genomic_DNA"/>
</dbReference>
<evidence type="ECO:0000313" key="2">
    <source>
        <dbReference type="Proteomes" id="UP001163324"/>
    </source>
</evidence>
<protein>
    <submittedName>
        <fullName evidence="1">Uncharacterized protein</fullName>
    </submittedName>
</protein>
<reference evidence="1" key="1">
    <citation type="submission" date="2022-10" db="EMBL/GenBank/DDBJ databases">
        <title>Complete Genome of Trichothecium roseum strain YXFP-22015, a Plant Pathogen Isolated from Citrus.</title>
        <authorList>
            <person name="Wang Y."/>
            <person name="Zhu L."/>
        </authorList>
    </citation>
    <scope>NUCLEOTIDE SEQUENCE</scope>
    <source>
        <strain evidence="1">YXFP-22015</strain>
    </source>
</reference>
<comment type="caution">
    <text evidence="1">The sequence shown here is derived from an EMBL/GenBank/DDBJ whole genome shotgun (WGS) entry which is preliminary data.</text>
</comment>
<keyword evidence="2" id="KW-1185">Reference proteome</keyword>
<organism evidence="1 2">
    <name type="scientific">Trichothecium roseum</name>
    <dbReference type="NCBI Taxonomy" id="47278"/>
    <lineage>
        <taxon>Eukaryota</taxon>
        <taxon>Fungi</taxon>
        <taxon>Dikarya</taxon>
        <taxon>Ascomycota</taxon>
        <taxon>Pezizomycotina</taxon>
        <taxon>Sordariomycetes</taxon>
        <taxon>Hypocreomycetidae</taxon>
        <taxon>Hypocreales</taxon>
        <taxon>Hypocreales incertae sedis</taxon>
        <taxon>Trichothecium</taxon>
    </lineage>
</organism>
<proteinExistence type="predicted"/>
<gene>
    <name evidence="1" type="ORF">N3K66_007029</name>
</gene>